<keyword evidence="5" id="KW-1185">Reference proteome</keyword>
<reference evidence="4" key="1">
    <citation type="submission" date="2023-11" db="EMBL/GenBank/DDBJ databases">
        <authorList>
            <person name="De Vega J J."/>
            <person name="De Vega J J."/>
        </authorList>
    </citation>
    <scope>NUCLEOTIDE SEQUENCE</scope>
</reference>
<name>A0AAD2K7Z3_9AGAR</name>
<dbReference type="InterPro" id="IPR022703">
    <property type="entry name" value="DUF3533"/>
</dbReference>
<proteinExistence type="predicted"/>
<evidence type="ECO:0000313" key="5">
    <source>
        <dbReference type="Proteomes" id="UP001295794"/>
    </source>
</evidence>
<accession>A0AAD2K7Z3</accession>
<dbReference type="EMBL" id="CAVNYO010000476">
    <property type="protein sequence ID" value="CAK5283827.1"/>
    <property type="molecule type" value="Genomic_DNA"/>
</dbReference>
<protein>
    <recommendedName>
        <fullName evidence="3">DUF3533 domain-containing protein</fullName>
    </recommendedName>
</protein>
<keyword evidence="2" id="KW-0472">Membrane</keyword>
<gene>
    <name evidence="4" type="ORF">MYCIT1_LOCUS36676</name>
</gene>
<dbReference type="PANTHER" id="PTHR34814:SF1">
    <property type="entry name" value="NITROSOGUANIDINE RESISTANCE PROTEIN SNG1"/>
    <property type="match status" value="1"/>
</dbReference>
<dbReference type="Proteomes" id="UP001295794">
    <property type="component" value="Unassembled WGS sequence"/>
</dbReference>
<dbReference type="InterPro" id="IPR053001">
    <property type="entry name" value="MNNG_permease-like"/>
</dbReference>
<keyword evidence="2" id="KW-1133">Transmembrane helix</keyword>
<evidence type="ECO:0000313" key="4">
    <source>
        <dbReference type="EMBL" id="CAK5283827.1"/>
    </source>
</evidence>
<dbReference type="AlphaFoldDB" id="A0AAD2K7Z3"/>
<keyword evidence="2" id="KW-0812">Transmembrane</keyword>
<sequence length="207" mass="21946">MDAEKAPAMDIPSASPTVSEGTTAPPAPAPSIPPFSTGIFDKTPAASAAFKIYLKVMVGGIFALSLVIFGAFLIYWGSLWTTPKYPVKGWIVDFDSGFVGQSVLSAINAIPSGRGIAWEPMPPSQFPGGVADLEEAVRKEKMFYGLAINVGAMANYTAALSNPTPTYDGSNALWFIGAEARNENLYPIHIQIILPELKPRGGPPGYP</sequence>
<comment type="caution">
    <text evidence="4">The sequence shown here is derived from an EMBL/GenBank/DDBJ whole genome shotgun (WGS) entry which is preliminary data.</text>
</comment>
<organism evidence="4 5">
    <name type="scientific">Mycena citricolor</name>
    <dbReference type="NCBI Taxonomy" id="2018698"/>
    <lineage>
        <taxon>Eukaryota</taxon>
        <taxon>Fungi</taxon>
        <taxon>Dikarya</taxon>
        <taxon>Basidiomycota</taxon>
        <taxon>Agaricomycotina</taxon>
        <taxon>Agaricomycetes</taxon>
        <taxon>Agaricomycetidae</taxon>
        <taxon>Agaricales</taxon>
        <taxon>Marasmiineae</taxon>
        <taxon>Mycenaceae</taxon>
        <taxon>Mycena</taxon>
    </lineage>
</organism>
<dbReference type="GO" id="GO:0016020">
    <property type="term" value="C:membrane"/>
    <property type="evidence" value="ECO:0007669"/>
    <property type="project" value="TreeGrafter"/>
</dbReference>
<evidence type="ECO:0000256" key="1">
    <source>
        <dbReference type="SAM" id="MobiDB-lite"/>
    </source>
</evidence>
<feature type="transmembrane region" description="Helical" evidence="2">
    <location>
        <begin position="52"/>
        <end position="76"/>
    </location>
</feature>
<dbReference type="Pfam" id="PF12051">
    <property type="entry name" value="DUF3533"/>
    <property type="match status" value="1"/>
</dbReference>
<feature type="region of interest" description="Disordered" evidence="1">
    <location>
        <begin position="1"/>
        <end position="27"/>
    </location>
</feature>
<dbReference type="PANTHER" id="PTHR34814">
    <property type="entry name" value="NITROSOGUANIDINE RESISTANCE PROTEIN SNG1"/>
    <property type="match status" value="1"/>
</dbReference>
<evidence type="ECO:0000256" key="2">
    <source>
        <dbReference type="SAM" id="Phobius"/>
    </source>
</evidence>
<feature type="domain" description="DUF3533" evidence="3">
    <location>
        <begin position="62"/>
        <end position="194"/>
    </location>
</feature>
<evidence type="ECO:0000259" key="3">
    <source>
        <dbReference type="Pfam" id="PF12051"/>
    </source>
</evidence>